<evidence type="ECO:0000256" key="9">
    <source>
        <dbReference type="ARBA" id="ARBA00029596"/>
    </source>
</evidence>
<dbReference type="EC" id="4.1.3.17" evidence="5"/>
<comment type="similarity">
    <text evidence="3">Belongs to the class II aldolase/RraA-like family.</text>
</comment>
<dbReference type="Proteomes" id="UP000294641">
    <property type="component" value="Unassembled WGS sequence"/>
</dbReference>
<dbReference type="InterPro" id="IPR036704">
    <property type="entry name" value="RraA/RraA-like_sf"/>
</dbReference>
<reference evidence="15 17" key="2">
    <citation type="submission" date="2019-03" db="EMBL/GenBank/DDBJ databases">
        <title>Genomic Encyclopedia of Type Strains, Phase IV (KMG-IV): sequencing the most valuable type-strain genomes for metagenomic binning, comparative biology and taxonomic classification.</title>
        <authorList>
            <person name="Goeker M."/>
        </authorList>
    </citation>
    <scope>NUCLEOTIDE SEQUENCE [LARGE SCALE GENOMIC DNA]</scope>
    <source>
        <strain evidence="15 17">DSM 20580</strain>
    </source>
</reference>
<evidence type="ECO:0000256" key="1">
    <source>
        <dbReference type="ARBA" id="ARBA00001342"/>
    </source>
</evidence>
<evidence type="ECO:0000256" key="10">
    <source>
        <dbReference type="ARBA" id="ARBA00030169"/>
    </source>
</evidence>
<dbReference type="AlphaFoldDB" id="A0A8B4QA70"/>
<dbReference type="EMBL" id="SNZG01000033">
    <property type="protein sequence ID" value="TDR34994.1"/>
    <property type="molecule type" value="Genomic_DNA"/>
</dbReference>
<feature type="binding site" evidence="13">
    <location>
        <position position="100"/>
    </location>
    <ligand>
        <name>substrate</name>
    </ligand>
</feature>
<comment type="catalytic activity">
    <reaction evidence="1">
        <text>4-hydroxy-4-methyl-2-oxoglutarate = 2 pyruvate</text>
        <dbReference type="Rhea" id="RHEA:22748"/>
        <dbReference type="ChEBI" id="CHEBI:15361"/>
        <dbReference type="ChEBI" id="CHEBI:58276"/>
        <dbReference type="EC" id="4.1.3.17"/>
    </reaction>
</comment>
<dbReference type="CDD" id="cd16841">
    <property type="entry name" value="RraA_family"/>
    <property type="match status" value="1"/>
</dbReference>
<evidence type="ECO:0000256" key="6">
    <source>
        <dbReference type="ARBA" id="ARBA00012947"/>
    </source>
</evidence>
<name>A0A8B4QA70_9BACL</name>
<gene>
    <name evidence="14" type="primary">proA_1</name>
    <name evidence="15" type="ORF">DFR61_13329</name>
    <name evidence="14" type="ORF">NCTC10597_01304</name>
</gene>
<evidence type="ECO:0000256" key="8">
    <source>
        <dbReference type="ARBA" id="ARBA00025046"/>
    </source>
</evidence>
<reference evidence="14 16" key="1">
    <citation type="submission" date="2018-06" db="EMBL/GenBank/DDBJ databases">
        <authorList>
            <consortium name="Pathogen Informatics"/>
            <person name="Doyle S."/>
        </authorList>
    </citation>
    <scope>NUCLEOTIDE SEQUENCE [LARGE SCALE GENOMIC DNA]</scope>
    <source>
        <strain evidence="14 16">NCTC10597</strain>
    </source>
</reference>
<evidence type="ECO:0000256" key="7">
    <source>
        <dbReference type="ARBA" id="ARBA00016549"/>
    </source>
</evidence>
<sequence>MKINYYPTTAISDGQNGEGFVGHGIQVIRDDLVLAGKVITVQLPVGENGAVLEALLLAEEGDVLVVDARGDCNRAVAGDFVISMMQKVGIAGLIVNGVIRDLEAVRSLDFPVFCKGTTVVAGVKNGGGKVNVPVSLGAVSISPGDYVFADLDGVIVVPKANLEEVLVKTKQKIVSDEKREKEVLRDQASTIAYLQKVTQK</sequence>
<dbReference type="PANTHER" id="PTHR33254:SF4">
    <property type="entry name" value="4-HYDROXY-4-METHYL-2-OXOGLUTARATE ALDOLASE 3-RELATED"/>
    <property type="match status" value="1"/>
</dbReference>
<comment type="caution">
    <text evidence="14">The sequence shown here is derived from an EMBL/GenBank/DDBJ whole genome shotgun (WGS) entry which is preliminary data.</text>
</comment>
<keyword evidence="13" id="KW-0479">Metal-binding</keyword>
<feature type="binding site" evidence="13">
    <location>
        <begin position="78"/>
        <end position="81"/>
    </location>
    <ligand>
        <name>substrate</name>
    </ligand>
</feature>
<evidence type="ECO:0000256" key="13">
    <source>
        <dbReference type="PIRSR" id="PIRSR605493-1"/>
    </source>
</evidence>
<protein>
    <recommendedName>
        <fullName evidence="7">Putative 4-hydroxy-4-methyl-2-oxoglutarate aldolase</fullName>
        <ecNumber evidence="6">4.1.1.112</ecNumber>
        <ecNumber evidence="5">4.1.3.17</ecNumber>
    </recommendedName>
    <alternativeName>
        <fullName evidence="11">Oxaloacetate decarboxylase</fullName>
    </alternativeName>
    <alternativeName>
        <fullName evidence="9">Regulator of ribonuclease activity homolog</fullName>
    </alternativeName>
    <alternativeName>
        <fullName evidence="10">RraA-like protein</fullName>
    </alternativeName>
</protein>
<comment type="catalytic activity">
    <reaction evidence="12">
        <text>oxaloacetate + H(+) = pyruvate + CO2</text>
        <dbReference type="Rhea" id="RHEA:15641"/>
        <dbReference type="ChEBI" id="CHEBI:15361"/>
        <dbReference type="ChEBI" id="CHEBI:15378"/>
        <dbReference type="ChEBI" id="CHEBI:16452"/>
        <dbReference type="ChEBI" id="CHEBI:16526"/>
        <dbReference type="EC" id="4.1.1.112"/>
    </reaction>
</comment>
<keyword evidence="17" id="KW-1185">Reference proteome</keyword>
<dbReference type="SUPFAM" id="SSF89562">
    <property type="entry name" value="RraA-like"/>
    <property type="match status" value="1"/>
</dbReference>
<dbReference type="Gene3D" id="3.50.30.40">
    <property type="entry name" value="Ribonuclease E inhibitor RraA/RraA-like"/>
    <property type="match status" value="1"/>
</dbReference>
<organism evidence="14 16">
    <name type="scientific">Kurthia zopfii</name>
    <dbReference type="NCBI Taxonomy" id="1650"/>
    <lineage>
        <taxon>Bacteria</taxon>
        <taxon>Bacillati</taxon>
        <taxon>Bacillota</taxon>
        <taxon>Bacilli</taxon>
        <taxon>Bacillales</taxon>
        <taxon>Caryophanaceae</taxon>
        <taxon>Kurthia</taxon>
    </lineage>
</organism>
<evidence type="ECO:0000313" key="15">
    <source>
        <dbReference type="EMBL" id="TDR34994.1"/>
    </source>
</evidence>
<comment type="cofactor">
    <cofactor evidence="2">
        <name>a divalent metal cation</name>
        <dbReference type="ChEBI" id="CHEBI:60240"/>
    </cofactor>
</comment>
<evidence type="ECO:0000256" key="2">
    <source>
        <dbReference type="ARBA" id="ARBA00001968"/>
    </source>
</evidence>
<dbReference type="EC" id="4.1.1.112" evidence="6"/>
<dbReference type="PANTHER" id="PTHR33254">
    <property type="entry name" value="4-HYDROXY-4-METHYL-2-OXOGLUTARATE ALDOLASE 3-RELATED"/>
    <property type="match status" value="1"/>
</dbReference>
<dbReference type="InterPro" id="IPR005493">
    <property type="entry name" value="RraA/RraA-like"/>
</dbReference>
<accession>A0A8B4QA70</accession>
<dbReference type="RefSeq" id="WP_109350439.1">
    <property type="nucleotide sequence ID" value="NZ_BJUE01000033.1"/>
</dbReference>
<evidence type="ECO:0000256" key="4">
    <source>
        <dbReference type="ARBA" id="ARBA00011233"/>
    </source>
</evidence>
<evidence type="ECO:0000313" key="17">
    <source>
        <dbReference type="Proteomes" id="UP000294641"/>
    </source>
</evidence>
<comment type="cofactor">
    <cofactor evidence="13">
        <name>Mg(2+)</name>
        <dbReference type="ChEBI" id="CHEBI:18420"/>
    </cofactor>
</comment>
<keyword evidence="13" id="KW-0460">Magnesium</keyword>
<evidence type="ECO:0000256" key="12">
    <source>
        <dbReference type="ARBA" id="ARBA00047973"/>
    </source>
</evidence>
<keyword evidence="14" id="KW-0456">Lyase</keyword>
<feature type="binding site" evidence="13">
    <location>
        <position position="101"/>
    </location>
    <ligand>
        <name>Mg(2+)</name>
        <dbReference type="ChEBI" id="CHEBI:18420"/>
    </ligand>
</feature>
<dbReference type="OrthoDB" id="9784786at2"/>
<evidence type="ECO:0000313" key="16">
    <source>
        <dbReference type="Proteomes" id="UP000254330"/>
    </source>
</evidence>
<comment type="subunit">
    <text evidence="4">Homotrimer.</text>
</comment>
<comment type="function">
    <text evidence="8">Catalyzes the aldol cleavage of 4-hydroxy-4-methyl-2-oxoglutarate (HMG) into 2 molecules of pyruvate. Also contains a secondary oxaloacetate (OAA) decarboxylase activity due to the common pyruvate enolate transition state formed following C-C bond cleavage in the retro-aldol and decarboxylation reactions.</text>
</comment>
<evidence type="ECO:0000256" key="5">
    <source>
        <dbReference type="ARBA" id="ARBA00012213"/>
    </source>
</evidence>
<dbReference type="GO" id="GO:0046872">
    <property type="term" value="F:metal ion binding"/>
    <property type="evidence" value="ECO:0007669"/>
    <property type="project" value="UniProtKB-KW"/>
</dbReference>
<dbReference type="Pfam" id="PF03737">
    <property type="entry name" value="RraA-like"/>
    <property type="match status" value="1"/>
</dbReference>
<proteinExistence type="inferred from homology"/>
<evidence type="ECO:0000313" key="14">
    <source>
        <dbReference type="EMBL" id="STX09616.1"/>
    </source>
</evidence>
<dbReference type="GO" id="GO:0008948">
    <property type="term" value="F:oxaloacetate decarboxylase activity"/>
    <property type="evidence" value="ECO:0007669"/>
    <property type="project" value="UniProtKB-EC"/>
</dbReference>
<dbReference type="GO" id="GO:0047443">
    <property type="term" value="F:4-hydroxy-4-methyl-2-oxoglutarate aldolase activity"/>
    <property type="evidence" value="ECO:0007669"/>
    <property type="project" value="UniProtKB-EC"/>
</dbReference>
<dbReference type="EMBL" id="UGNP01000001">
    <property type="protein sequence ID" value="STX09616.1"/>
    <property type="molecule type" value="Genomic_DNA"/>
</dbReference>
<evidence type="ECO:0000256" key="3">
    <source>
        <dbReference type="ARBA" id="ARBA00008621"/>
    </source>
</evidence>
<evidence type="ECO:0000256" key="11">
    <source>
        <dbReference type="ARBA" id="ARBA00032305"/>
    </source>
</evidence>
<dbReference type="Proteomes" id="UP000254330">
    <property type="component" value="Unassembled WGS sequence"/>
</dbReference>